<dbReference type="Proteomes" id="UP000001818">
    <property type="component" value="Chromosome"/>
</dbReference>
<name>Q13BD9_RHOPS</name>
<evidence type="ECO:0000313" key="2">
    <source>
        <dbReference type="Proteomes" id="UP000001818"/>
    </source>
</evidence>
<dbReference type="AlphaFoldDB" id="Q13BD9"/>
<reference evidence="1 2" key="1">
    <citation type="submission" date="2006-03" db="EMBL/GenBank/DDBJ databases">
        <title>Complete sequence of Rhodopseudomonas palustris BisB5.</title>
        <authorList>
            <consortium name="US DOE Joint Genome Institute"/>
            <person name="Copeland A."/>
            <person name="Lucas S."/>
            <person name="Lapidus A."/>
            <person name="Barry K."/>
            <person name="Detter J.C."/>
            <person name="Glavina del Rio T."/>
            <person name="Hammon N."/>
            <person name="Israni S."/>
            <person name="Dalin E."/>
            <person name="Tice H."/>
            <person name="Pitluck S."/>
            <person name="Chain P."/>
            <person name="Malfatti S."/>
            <person name="Shin M."/>
            <person name="Vergez L."/>
            <person name="Schmutz J."/>
            <person name="Larimer F."/>
            <person name="Land M."/>
            <person name="Hauser L."/>
            <person name="Pelletier D.A."/>
            <person name="Kyrpides N."/>
            <person name="Lykidis A."/>
            <person name="Oda Y."/>
            <person name="Harwood C.S."/>
            <person name="Richardson P."/>
        </authorList>
    </citation>
    <scope>NUCLEOTIDE SEQUENCE [LARGE SCALE GENOMIC DNA]</scope>
    <source>
        <strain evidence="1 2">BisB5</strain>
    </source>
</reference>
<dbReference type="EMBL" id="CP000283">
    <property type="protein sequence ID" value="ABE38600.1"/>
    <property type="molecule type" value="Genomic_DNA"/>
</dbReference>
<proteinExistence type="predicted"/>
<dbReference type="KEGG" id="rpd:RPD_1362"/>
<evidence type="ECO:0000313" key="1">
    <source>
        <dbReference type="EMBL" id="ABE38600.1"/>
    </source>
</evidence>
<dbReference type="HOGENOM" id="CLU_2587446_0_0_5"/>
<sequence length="80" mass="8142">MAAFSAADWAARASPPAADIALLSGTADADSSLRGAAGGGVSVRFRDAGAVRRVSGFPERPAISLFGSFDEVIVIPDQHL</sequence>
<organism evidence="1 2">
    <name type="scientific">Rhodopseudomonas palustris (strain BisB5)</name>
    <dbReference type="NCBI Taxonomy" id="316057"/>
    <lineage>
        <taxon>Bacteria</taxon>
        <taxon>Pseudomonadati</taxon>
        <taxon>Pseudomonadota</taxon>
        <taxon>Alphaproteobacteria</taxon>
        <taxon>Hyphomicrobiales</taxon>
        <taxon>Nitrobacteraceae</taxon>
        <taxon>Rhodopseudomonas</taxon>
    </lineage>
</organism>
<protein>
    <submittedName>
        <fullName evidence="1">Uncharacterized protein</fullName>
    </submittedName>
</protein>
<gene>
    <name evidence="1" type="ordered locus">RPD_1362</name>
</gene>
<accession>Q13BD9</accession>